<dbReference type="EMBL" id="JAAAPX010000151">
    <property type="protein sequence ID" value="KAF4228491.1"/>
    <property type="molecule type" value="Genomic_DNA"/>
</dbReference>
<reference evidence="6" key="1">
    <citation type="journal article" date="2020" name="bioRxiv">
        <title>Genomic and phenotypic heterogeneity of clinical isolates of the human pathogens Aspergillus fumigatus, Aspergillus lentulus and Aspergillus fumigatiaffinis.</title>
        <authorList>
            <person name="dos Santos R.A.C."/>
            <person name="Steenwyk J.L."/>
            <person name="Rivero-Menendez O."/>
            <person name="Mead M.E."/>
            <person name="Silva L.P."/>
            <person name="Bastos R.W."/>
            <person name="Alastruey-Izquierdo A."/>
            <person name="Goldman G.H."/>
            <person name="Rokas A."/>
        </authorList>
    </citation>
    <scope>NUCLEOTIDE SEQUENCE</scope>
    <source>
        <strain evidence="6">CNM-CM6805</strain>
    </source>
</reference>
<keyword evidence="7" id="KW-1185">Reference proteome</keyword>
<reference evidence="6" key="2">
    <citation type="submission" date="2020-04" db="EMBL/GenBank/DDBJ databases">
        <authorList>
            <person name="Santos R.A.C."/>
            <person name="Steenwyk J.L."/>
            <person name="Rivero-Menendez O."/>
            <person name="Mead M.E."/>
            <person name="Silva L.P."/>
            <person name="Bastos R.W."/>
            <person name="Alastruey-Izquierdo A."/>
            <person name="Goldman G.H."/>
            <person name="Rokas A."/>
        </authorList>
    </citation>
    <scope>NUCLEOTIDE SEQUENCE</scope>
    <source>
        <strain evidence="6">CNM-CM6805</strain>
    </source>
</reference>
<proteinExistence type="predicted"/>
<dbReference type="Proteomes" id="UP000653565">
    <property type="component" value="Unassembled WGS sequence"/>
</dbReference>
<gene>
    <name evidence="6" type="ORF">CNMCM6805_002146</name>
</gene>
<dbReference type="GO" id="GO:0044550">
    <property type="term" value="P:secondary metabolite biosynthetic process"/>
    <property type="evidence" value="ECO:0007669"/>
    <property type="project" value="TreeGrafter"/>
</dbReference>
<dbReference type="Gene3D" id="3.30.300.30">
    <property type="match status" value="1"/>
</dbReference>
<evidence type="ECO:0000256" key="1">
    <source>
        <dbReference type="ARBA" id="ARBA00022450"/>
    </source>
</evidence>
<evidence type="ECO:0000256" key="2">
    <source>
        <dbReference type="ARBA" id="ARBA00022553"/>
    </source>
</evidence>
<dbReference type="PANTHER" id="PTHR45527:SF1">
    <property type="entry name" value="FATTY ACID SYNTHASE"/>
    <property type="match status" value="1"/>
</dbReference>
<dbReference type="InterPro" id="IPR042099">
    <property type="entry name" value="ANL_N_sf"/>
</dbReference>
<comment type="caution">
    <text evidence="6">The sequence shown here is derived from an EMBL/GenBank/DDBJ whole genome shotgun (WGS) entry which is preliminary data.</text>
</comment>
<dbReference type="InterPro" id="IPR000873">
    <property type="entry name" value="AMP-dep_synth/lig_dom"/>
</dbReference>
<evidence type="ECO:0000256" key="3">
    <source>
        <dbReference type="ARBA" id="ARBA00022598"/>
    </source>
</evidence>
<dbReference type="InterPro" id="IPR010071">
    <property type="entry name" value="AA_adenyl_dom"/>
</dbReference>
<dbReference type="Gene3D" id="3.40.50.12780">
    <property type="entry name" value="N-terminal domain of ligase-like"/>
    <property type="match status" value="1"/>
</dbReference>
<dbReference type="FunFam" id="3.30.300.30:FF:000015">
    <property type="entry name" value="Nonribosomal peptide synthase SidD"/>
    <property type="match status" value="1"/>
</dbReference>
<organism evidence="6 7">
    <name type="scientific">Aspergillus fumigatiaffinis</name>
    <dbReference type="NCBI Taxonomy" id="340414"/>
    <lineage>
        <taxon>Eukaryota</taxon>
        <taxon>Fungi</taxon>
        <taxon>Dikarya</taxon>
        <taxon>Ascomycota</taxon>
        <taxon>Pezizomycotina</taxon>
        <taxon>Eurotiomycetes</taxon>
        <taxon>Eurotiomycetidae</taxon>
        <taxon>Eurotiales</taxon>
        <taxon>Aspergillaceae</taxon>
        <taxon>Aspergillus</taxon>
        <taxon>Aspergillus subgen. Fumigati</taxon>
    </lineage>
</organism>
<evidence type="ECO:0000259" key="5">
    <source>
        <dbReference type="Pfam" id="PF00501"/>
    </source>
</evidence>
<dbReference type="GO" id="GO:0031177">
    <property type="term" value="F:phosphopantetheine binding"/>
    <property type="evidence" value="ECO:0007669"/>
    <property type="project" value="TreeGrafter"/>
</dbReference>
<evidence type="ECO:0000256" key="4">
    <source>
        <dbReference type="ARBA" id="ARBA00022737"/>
    </source>
</evidence>
<dbReference type="GO" id="GO:0016874">
    <property type="term" value="F:ligase activity"/>
    <property type="evidence" value="ECO:0007669"/>
    <property type="project" value="UniProtKB-KW"/>
</dbReference>
<keyword evidence="1" id="KW-0596">Phosphopantetheine</keyword>
<dbReference type="CDD" id="cd05918">
    <property type="entry name" value="A_NRPS_SidN3_like"/>
    <property type="match status" value="1"/>
</dbReference>
<dbReference type="SUPFAM" id="SSF56801">
    <property type="entry name" value="Acetyl-CoA synthetase-like"/>
    <property type="match status" value="1"/>
</dbReference>
<name>A0A8H4M4X0_9EURO</name>
<dbReference type="GO" id="GO:0005737">
    <property type="term" value="C:cytoplasm"/>
    <property type="evidence" value="ECO:0007669"/>
    <property type="project" value="TreeGrafter"/>
</dbReference>
<evidence type="ECO:0000313" key="6">
    <source>
        <dbReference type="EMBL" id="KAF4228491.1"/>
    </source>
</evidence>
<sequence length="759" mass="83591">MAITVQSKRADAVPGECCVFPPLHQTPLKAVQWASTEAPQIVAKNIAQISEKSHQDGQIILGALWSVILRRYVESGVTQMWQSGPTTQHGCERTHAEVMTVILTDDMPFSRLLETASRSTTLPDMAEQPNTGIIVAREVNPQTQHDQVVQESLQQLSEICDILLVLCQSPDELRVVLSYRESTLLPMHASSILEQLQDMSTSICENSKQIVGDLWSMSGSDLRRMQRWNAHRSFQTTDYFMHEIIHQRAIERPNKLSVESWDGNLTYHQLDSLSSKLASHLMRRGVRPNVFVLISFHKSVWAIPAMLAVNKCGAAFVPVDTGVPSERLVGIIRQTKARVALACNKQSGVLREAGISVITVTDEIEQELREEPGPTLIDPGHAAPAYCLFTSGSTGEPKGCVVGHAAFAHTASYCKPYYLQSDSRVLQFASLGYGVSLTEIFCTLSCGGTLCIPSDTSRMNSLAQTITDMNVNWAILSPTTLGTLSPTDLGCLKTIIVGGEPVQESHIVDWRRHARLLQSYGLTENSGPCTVSDPIFSSDPSERTVGYPVDGRYWIVDPQDHRQLRGIGAVGELLIDTPSLAQGYLGDPERTALAFISPPPWIEQQVPARQSRPAVLYKTGDLARFSPDGRICHMGRKNDQVKVRGQRVEIGELEHHLRRLFPSVADVVVDAVIPSGSNRAPSLAAFILQAEGHTVDDRILIEASEAFLEGVQSAKLSLGKVVPSYMIPTLFFRLGNMPKTVSGKKDRRRLRLEASTWLG</sequence>
<keyword evidence="3" id="KW-0436">Ligase</keyword>
<dbReference type="NCBIfam" id="TIGR01733">
    <property type="entry name" value="AA-adenyl-dom"/>
    <property type="match status" value="1"/>
</dbReference>
<dbReference type="GO" id="GO:0043041">
    <property type="term" value="P:amino acid activation for nonribosomal peptide biosynthetic process"/>
    <property type="evidence" value="ECO:0007669"/>
    <property type="project" value="TreeGrafter"/>
</dbReference>
<keyword evidence="2" id="KW-0597">Phosphoprotein</keyword>
<dbReference type="Pfam" id="PF00501">
    <property type="entry name" value="AMP-binding"/>
    <property type="match status" value="1"/>
</dbReference>
<dbReference type="InterPro" id="IPR045851">
    <property type="entry name" value="AMP-bd_C_sf"/>
</dbReference>
<keyword evidence="4" id="KW-0677">Repeat</keyword>
<dbReference type="AlphaFoldDB" id="A0A8H4M4X0"/>
<evidence type="ECO:0000313" key="7">
    <source>
        <dbReference type="Proteomes" id="UP000653565"/>
    </source>
</evidence>
<feature type="domain" description="AMP-dependent synthetase/ligase" evidence="5">
    <location>
        <begin position="248"/>
        <end position="585"/>
    </location>
</feature>
<accession>A0A8H4M4X0</accession>
<dbReference type="PANTHER" id="PTHR45527">
    <property type="entry name" value="NONRIBOSOMAL PEPTIDE SYNTHETASE"/>
    <property type="match status" value="1"/>
</dbReference>
<protein>
    <recommendedName>
        <fullName evidence="5">AMP-dependent synthetase/ligase domain-containing protein</fullName>
    </recommendedName>
</protein>